<reference evidence="5" key="1">
    <citation type="submission" date="2022-08" db="EMBL/GenBank/DDBJ databases">
        <title>Complete Genome Sequences of 2 Bosea sp. soil isolates.</title>
        <authorList>
            <person name="Alvarez Arevalo M."/>
            <person name="Sterndorff E.B."/>
            <person name="Faurdal D."/>
            <person name="Joergensen T.S."/>
            <person name="Weber T."/>
        </authorList>
    </citation>
    <scope>NUCLEOTIDE SEQUENCE</scope>
    <source>
        <strain evidence="5">NBC_00436</strain>
    </source>
</reference>
<dbReference type="PROSITE" id="PS00893">
    <property type="entry name" value="NUDIX_BOX"/>
    <property type="match status" value="1"/>
</dbReference>
<proteinExistence type="inferred from homology"/>
<dbReference type="PRINTS" id="PR00502">
    <property type="entry name" value="NUDIXFAMILY"/>
</dbReference>
<gene>
    <name evidence="5" type="ORF">NWE54_08025</name>
</gene>
<dbReference type="InterPro" id="IPR000086">
    <property type="entry name" value="NUDIX_hydrolase_dom"/>
</dbReference>
<evidence type="ECO:0000256" key="1">
    <source>
        <dbReference type="ARBA" id="ARBA00001946"/>
    </source>
</evidence>
<feature type="domain" description="Nudix hydrolase" evidence="4">
    <location>
        <begin position="6"/>
        <end position="134"/>
    </location>
</feature>
<dbReference type="AlphaFoldDB" id="A0A9E8A3D8"/>
<dbReference type="Gene3D" id="3.90.79.10">
    <property type="entry name" value="Nucleoside Triphosphate Pyrophosphohydrolase"/>
    <property type="match status" value="1"/>
</dbReference>
<name>A0A9E8A3D8_9HYPH</name>
<dbReference type="InterPro" id="IPR015797">
    <property type="entry name" value="NUDIX_hydrolase-like_dom_sf"/>
</dbReference>
<dbReference type="InterPro" id="IPR020476">
    <property type="entry name" value="Nudix_hydrolase"/>
</dbReference>
<evidence type="ECO:0000256" key="3">
    <source>
        <dbReference type="RuleBase" id="RU003476"/>
    </source>
</evidence>
<dbReference type="InterPro" id="IPR020084">
    <property type="entry name" value="NUDIX_hydrolase_CS"/>
</dbReference>
<dbReference type="PANTHER" id="PTHR43046:SF2">
    <property type="entry name" value="8-OXO-DGTP DIPHOSPHATASE-RELATED"/>
    <property type="match status" value="1"/>
</dbReference>
<evidence type="ECO:0000313" key="5">
    <source>
        <dbReference type="EMBL" id="UZF89739.1"/>
    </source>
</evidence>
<comment type="cofactor">
    <cofactor evidence="1">
        <name>Mg(2+)</name>
        <dbReference type="ChEBI" id="CHEBI:18420"/>
    </cofactor>
</comment>
<dbReference type="GO" id="GO:0016787">
    <property type="term" value="F:hydrolase activity"/>
    <property type="evidence" value="ECO:0007669"/>
    <property type="project" value="UniProtKB-KW"/>
</dbReference>
<evidence type="ECO:0000256" key="2">
    <source>
        <dbReference type="ARBA" id="ARBA00022801"/>
    </source>
</evidence>
<dbReference type="Pfam" id="PF00293">
    <property type="entry name" value="NUDIX"/>
    <property type="match status" value="1"/>
</dbReference>
<sequence length="142" mass="15386">MLNEDARPIRIAAALLTDAHRRLLLVRKSGTAWFMQPGGKLEPGEEPLDALARELREELGLAIASEAARHCGRFFAPAANEPGFTVEAELFALPLDGEARPAAEIAEIAWLEPGTASALPLAPLTRDHALPLWLSMLTETSR</sequence>
<protein>
    <submittedName>
        <fullName evidence="5">NUDIX domain-containing protein</fullName>
    </submittedName>
</protein>
<dbReference type="SUPFAM" id="SSF55811">
    <property type="entry name" value="Nudix"/>
    <property type="match status" value="1"/>
</dbReference>
<accession>A0A9E8A3D8</accession>
<dbReference type="PROSITE" id="PS51462">
    <property type="entry name" value="NUDIX"/>
    <property type="match status" value="1"/>
</dbReference>
<keyword evidence="2 3" id="KW-0378">Hydrolase</keyword>
<comment type="similarity">
    <text evidence="3">Belongs to the Nudix hydrolase family.</text>
</comment>
<evidence type="ECO:0000259" key="4">
    <source>
        <dbReference type="PROSITE" id="PS51462"/>
    </source>
</evidence>
<dbReference type="PANTHER" id="PTHR43046">
    <property type="entry name" value="GDP-MANNOSE MANNOSYL HYDROLASE"/>
    <property type="match status" value="1"/>
</dbReference>
<dbReference type="EMBL" id="CP102774">
    <property type="protein sequence ID" value="UZF89739.1"/>
    <property type="molecule type" value="Genomic_DNA"/>
</dbReference>
<organism evidence="5">
    <name type="scientific">Bosea sp. NBC_00436</name>
    <dbReference type="NCBI Taxonomy" id="2969620"/>
    <lineage>
        <taxon>Bacteria</taxon>
        <taxon>Pseudomonadati</taxon>
        <taxon>Pseudomonadota</taxon>
        <taxon>Alphaproteobacteria</taxon>
        <taxon>Hyphomicrobiales</taxon>
        <taxon>Boseaceae</taxon>
        <taxon>Bosea</taxon>
    </lineage>
</organism>
<dbReference type="CDD" id="cd04690">
    <property type="entry name" value="NUDIX_Hydrolase"/>
    <property type="match status" value="1"/>
</dbReference>